<gene>
    <name evidence="1" type="ORF">KDX31_01135</name>
</gene>
<dbReference type="Proteomes" id="UP001059950">
    <property type="component" value="Chromosome"/>
</dbReference>
<protein>
    <submittedName>
        <fullName evidence="1">Uncharacterized protein</fullName>
    </submittedName>
</protein>
<organism evidence="1 2">
    <name type="scientific">Amphritea atlantica</name>
    <dbReference type="NCBI Taxonomy" id="355243"/>
    <lineage>
        <taxon>Bacteria</taxon>
        <taxon>Pseudomonadati</taxon>
        <taxon>Pseudomonadota</taxon>
        <taxon>Gammaproteobacteria</taxon>
        <taxon>Oceanospirillales</taxon>
        <taxon>Oceanospirillaceae</taxon>
        <taxon>Amphritea</taxon>
    </lineage>
</organism>
<name>A0ABY5GXT7_9GAMM</name>
<proteinExistence type="predicted"/>
<evidence type="ECO:0000313" key="1">
    <source>
        <dbReference type="EMBL" id="UTW03681.1"/>
    </source>
</evidence>
<sequence>MTQALIIAAAKTVDDSGSLKHCLDLEASLHQQGARLTELVIDPLSTPWHSPLETHHYRSGCGPIEALADARQLILNGKTDAVVISGKDMLRSGYERQQRLDLMAIYGDDYPLTTAYNELAEQFIHRHGADAQLFQQLAHHLFENYKCSYRNVVSDRLSAEQLPDERWYNHITPLFRGVDCANPLIDFSGRLLLSSTETARQLPVTSRECLEVAGVGLGFLPSDGQQHVEDIVSYDHLETAYRAACEQADTDFALAFRNGDALLEVYTCYPVVPIAFLLTSGLVDLLEQVPAFLEQHLITITGGMNLAKGPWNNPALNSLIEMHQQLTASPAHHVGAVHGNGGLGYKQGVAILKQCG</sequence>
<evidence type="ECO:0000313" key="2">
    <source>
        <dbReference type="Proteomes" id="UP001059950"/>
    </source>
</evidence>
<reference evidence="1" key="1">
    <citation type="submission" date="2021-04" db="EMBL/GenBank/DDBJ databases">
        <title>Oceanospirillales bacteria with DddD are important DMSP degraders in coastal seawater.</title>
        <authorList>
            <person name="Liu J."/>
        </authorList>
    </citation>
    <scope>NUCLEOTIDE SEQUENCE</scope>
    <source>
        <strain evidence="1">GY6</strain>
    </source>
</reference>
<accession>A0ABY5GXT7</accession>
<dbReference type="InterPro" id="IPR016039">
    <property type="entry name" value="Thiolase-like"/>
</dbReference>
<dbReference type="EMBL" id="CP073344">
    <property type="protein sequence ID" value="UTW03681.1"/>
    <property type="molecule type" value="Genomic_DNA"/>
</dbReference>
<keyword evidence="2" id="KW-1185">Reference proteome</keyword>
<dbReference type="Gene3D" id="3.40.47.10">
    <property type="match status" value="1"/>
</dbReference>